<evidence type="ECO:0000256" key="2">
    <source>
        <dbReference type="ARBA" id="ARBA00022448"/>
    </source>
</evidence>
<dbReference type="GO" id="GO:0015086">
    <property type="term" value="F:cadmium ion transmembrane transporter activity"/>
    <property type="evidence" value="ECO:0007669"/>
    <property type="project" value="TreeGrafter"/>
</dbReference>
<dbReference type="NCBIfam" id="NF037982">
    <property type="entry name" value="Nramp_1"/>
    <property type="match status" value="1"/>
</dbReference>
<dbReference type="GO" id="GO:0005384">
    <property type="term" value="F:manganese ion transmembrane transporter activity"/>
    <property type="evidence" value="ECO:0007669"/>
    <property type="project" value="TreeGrafter"/>
</dbReference>
<sequence length="426" mass="44058">MYLNFMRSNTSATSRPGTASARGRGRSSLVLLLGPAFVAAVAYVDPGNVAANLTAGAEYGYLLVWVLVAANLIAVLVQYLSSKLGLVSGQSLSGLLGRRLGRRRRLAYWGQAEIVAIATDLAEVVGGAIALKILFDLPLLLGGVIVGIVSLFLLSIQSSRGQRPFEFVIIGFLVIIAVGFLAGLVVGDVSWGQAAGGLVPRLEGTNSLVLAASMLGATVMPHAIYLHSALSVDRHGGQPRSAIPRLLRASRWDVVASLVIAGSVNIAMLLLAAAALRGQAGTDTIEGAHAVVAANLGEVVGLFFGIGLLASGLASSAVGSYAGASIMQGLLRVDIPIVWQRAVTMIPALIVLALGTDPTWALVVSQVVLSLGIPFAMIPLVRLTANRSVMGEYANGWWITVAAVIAAALIIVLNVALLVLLALGIE</sequence>
<feature type="transmembrane region" description="Helical" evidence="7">
    <location>
        <begin position="336"/>
        <end position="354"/>
    </location>
</feature>
<feature type="transmembrane region" description="Helical" evidence="7">
    <location>
        <begin position="60"/>
        <end position="80"/>
    </location>
</feature>
<feature type="transmembrane region" description="Helical" evidence="7">
    <location>
        <begin position="360"/>
        <end position="385"/>
    </location>
</feature>
<dbReference type="GO" id="GO:0005886">
    <property type="term" value="C:plasma membrane"/>
    <property type="evidence" value="ECO:0007669"/>
    <property type="project" value="TreeGrafter"/>
</dbReference>
<evidence type="ECO:0000313" key="8">
    <source>
        <dbReference type="EMBL" id="VEW10647.1"/>
    </source>
</evidence>
<evidence type="ECO:0000256" key="1">
    <source>
        <dbReference type="ARBA" id="ARBA00004141"/>
    </source>
</evidence>
<dbReference type="PANTHER" id="PTHR11706:SF33">
    <property type="entry name" value="NATURAL RESISTANCE-ASSOCIATED MACROPHAGE PROTEIN 2"/>
    <property type="match status" value="1"/>
</dbReference>
<keyword evidence="4 7" id="KW-1133">Transmembrane helix</keyword>
<dbReference type="PANTHER" id="PTHR11706">
    <property type="entry name" value="SOLUTE CARRIER PROTEIN FAMILY 11 MEMBER"/>
    <property type="match status" value="1"/>
</dbReference>
<feature type="transmembrane region" description="Helical" evidence="7">
    <location>
        <begin position="397"/>
        <end position="425"/>
    </location>
</feature>
<feature type="transmembrane region" description="Helical" evidence="7">
    <location>
        <begin position="137"/>
        <end position="155"/>
    </location>
</feature>
<evidence type="ECO:0000256" key="4">
    <source>
        <dbReference type="ARBA" id="ARBA00022989"/>
    </source>
</evidence>
<evidence type="ECO:0000256" key="3">
    <source>
        <dbReference type="ARBA" id="ARBA00022692"/>
    </source>
</evidence>
<reference evidence="8 9" key="1">
    <citation type="submission" date="2019-02" db="EMBL/GenBank/DDBJ databases">
        <authorList>
            <consortium name="Pathogen Informatics"/>
        </authorList>
    </citation>
    <scope>NUCLEOTIDE SEQUENCE [LARGE SCALE GENOMIC DNA]</scope>
    <source>
        <strain evidence="8 9">3012STDY7078520</strain>
    </source>
</reference>
<name>A0A449CZ88_9MICO</name>
<dbReference type="Proteomes" id="UP000386281">
    <property type="component" value="Unassembled WGS sequence"/>
</dbReference>
<dbReference type="GO" id="GO:0034755">
    <property type="term" value="P:iron ion transmembrane transport"/>
    <property type="evidence" value="ECO:0007669"/>
    <property type="project" value="TreeGrafter"/>
</dbReference>
<accession>A0A449CZ88</accession>
<organism evidence="8 9">
    <name type="scientific">Brevibacterium casei</name>
    <dbReference type="NCBI Taxonomy" id="33889"/>
    <lineage>
        <taxon>Bacteria</taxon>
        <taxon>Bacillati</taxon>
        <taxon>Actinomycetota</taxon>
        <taxon>Actinomycetes</taxon>
        <taxon>Micrococcales</taxon>
        <taxon>Brevibacteriaceae</taxon>
        <taxon>Brevibacterium</taxon>
    </lineage>
</organism>
<keyword evidence="5 7" id="KW-0472">Membrane</keyword>
<dbReference type="AlphaFoldDB" id="A0A449CZ88"/>
<evidence type="ECO:0000256" key="6">
    <source>
        <dbReference type="SAM" id="MobiDB-lite"/>
    </source>
</evidence>
<feature type="transmembrane region" description="Helical" evidence="7">
    <location>
        <begin position="106"/>
        <end position="131"/>
    </location>
</feature>
<evidence type="ECO:0000313" key="9">
    <source>
        <dbReference type="Proteomes" id="UP000386281"/>
    </source>
</evidence>
<dbReference type="PRINTS" id="PR00447">
    <property type="entry name" value="NATRESASSCMP"/>
</dbReference>
<proteinExistence type="predicted"/>
<keyword evidence="3 7" id="KW-0812">Transmembrane</keyword>
<protein>
    <submittedName>
        <fullName evidence="8">Manganese transport protein MntH</fullName>
    </submittedName>
</protein>
<evidence type="ECO:0000256" key="5">
    <source>
        <dbReference type="ARBA" id="ARBA00023136"/>
    </source>
</evidence>
<dbReference type="NCBIfam" id="NF001923">
    <property type="entry name" value="PRK00701.1"/>
    <property type="match status" value="1"/>
</dbReference>
<feature type="region of interest" description="Disordered" evidence="6">
    <location>
        <begin position="1"/>
        <end position="22"/>
    </location>
</feature>
<dbReference type="Pfam" id="PF01566">
    <property type="entry name" value="Nramp"/>
    <property type="match status" value="1"/>
</dbReference>
<gene>
    <name evidence="8" type="primary">mntH_2</name>
    <name evidence="8" type="ORF">NCTC12391_00256</name>
</gene>
<feature type="transmembrane region" description="Helical" evidence="7">
    <location>
        <begin position="207"/>
        <end position="232"/>
    </location>
</feature>
<feature type="transmembrane region" description="Helical" evidence="7">
    <location>
        <begin position="167"/>
        <end position="187"/>
    </location>
</feature>
<feature type="transmembrane region" description="Helical" evidence="7">
    <location>
        <begin position="252"/>
        <end position="276"/>
    </location>
</feature>
<evidence type="ECO:0000256" key="7">
    <source>
        <dbReference type="SAM" id="Phobius"/>
    </source>
</evidence>
<feature type="compositionally biased region" description="Polar residues" evidence="6">
    <location>
        <begin position="1"/>
        <end position="13"/>
    </location>
</feature>
<comment type="subcellular location">
    <subcellularLocation>
        <location evidence="1">Membrane</location>
        <topology evidence="1">Multi-pass membrane protein</topology>
    </subcellularLocation>
</comment>
<feature type="transmembrane region" description="Helical" evidence="7">
    <location>
        <begin position="302"/>
        <end position="324"/>
    </location>
</feature>
<keyword evidence="2" id="KW-0813">Transport</keyword>
<dbReference type="InterPro" id="IPR001046">
    <property type="entry name" value="NRAMP_fam"/>
</dbReference>
<dbReference type="EMBL" id="CAACXN010000010">
    <property type="protein sequence ID" value="VEW10647.1"/>
    <property type="molecule type" value="Genomic_DNA"/>
</dbReference>